<comment type="caution">
    <text evidence="3">The sequence shown here is derived from an EMBL/GenBank/DDBJ whole genome shotgun (WGS) entry which is preliminary data.</text>
</comment>
<proteinExistence type="predicted"/>
<feature type="region of interest" description="Disordered" evidence="1">
    <location>
        <begin position="134"/>
        <end position="195"/>
    </location>
</feature>
<sequence length="195" mass="20614">MASAIVPSTIFYRLVLLTVLFFRPVRAKIYITGSPAGIAIGIFLLLLLIGGGITACVCMAKRKRPGPPPMFTPQPHLPQEQVPMLAPPKGPFTDAAAVPAKAYPQAQPNTGYAPQNTGGYAPSPQYFSPYPQASTHSMSNVAYPGPQTGNMNPVGLPLQLREPTENGNPFSPPPGPPPSVNQDPFSPPPGPPPVW</sequence>
<evidence type="ECO:0000256" key="1">
    <source>
        <dbReference type="SAM" id="MobiDB-lite"/>
    </source>
</evidence>
<gene>
    <name evidence="3" type="ORF">B0H16DRAFT_1529426</name>
</gene>
<dbReference type="AlphaFoldDB" id="A0AAD7NJB3"/>
<organism evidence="3 4">
    <name type="scientific">Mycena metata</name>
    <dbReference type="NCBI Taxonomy" id="1033252"/>
    <lineage>
        <taxon>Eukaryota</taxon>
        <taxon>Fungi</taxon>
        <taxon>Dikarya</taxon>
        <taxon>Basidiomycota</taxon>
        <taxon>Agaricomycotina</taxon>
        <taxon>Agaricomycetes</taxon>
        <taxon>Agaricomycetidae</taxon>
        <taxon>Agaricales</taxon>
        <taxon>Marasmiineae</taxon>
        <taxon>Mycenaceae</taxon>
        <taxon>Mycena</taxon>
    </lineage>
</organism>
<dbReference type="Proteomes" id="UP001215598">
    <property type="component" value="Unassembled WGS sequence"/>
</dbReference>
<feature type="compositionally biased region" description="Pro residues" evidence="1">
    <location>
        <begin position="170"/>
        <end position="195"/>
    </location>
</feature>
<feature type="transmembrane region" description="Helical" evidence="2">
    <location>
        <begin position="37"/>
        <end position="60"/>
    </location>
</feature>
<keyword evidence="2" id="KW-0812">Transmembrane</keyword>
<keyword evidence="4" id="KW-1185">Reference proteome</keyword>
<evidence type="ECO:0000313" key="3">
    <source>
        <dbReference type="EMBL" id="KAJ7762626.1"/>
    </source>
</evidence>
<keyword evidence="2" id="KW-0472">Membrane</keyword>
<name>A0AAD7NJB3_9AGAR</name>
<reference evidence="3" key="1">
    <citation type="submission" date="2023-03" db="EMBL/GenBank/DDBJ databases">
        <title>Massive genome expansion in bonnet fungi (Mycena s.s.) driven by repeated elements and novel gene families across ecological guilds.</title>
        <authorList>
            <consortium name="Lawrence Berkeley National Laboratory"/>
            <person name="Harder C.B."/>
            <person name="Miyauchi S."/>
            <person name="Viragh M."/>
            <person name="Kuo A."/>
            <person name="Thoen E."/>
            <person name="Andreopoulos B."/>
            <person name="Lu D."/>
            <person name="Skrede I."/>
            <person name="Drula E."/>
            <person name="Henrissat B."/>
            <person name="Morin E."/>
            <person name="Kohler A."/>
            <person name="Barry K."/>
            <person name="LaButti K."/>
            <person name="Morin E."/>
            <person name="Salamov A."/>
            <person name="Lipzen A."/>
            <person name="Mereny Z."/>
            <person name="Hegedus B."/>
            <person name="Baldrian P."/>
            <person name="Stursova M."/>
            <person name="Weitz H."/>
            <person name="Taylor A."/>
            <person name="Grigoriev I.V."/>
            <person name="Nagy L.G."/>
            <person name="Martin F."/>
            <person name="Kauserud H."/>
        </authorList>
    </citation>
    <scope>NUCLEOTIDE SEQUENCE</scope>
    <source>
        <strain evidence="3">CBHHK182m</strain>
    </source>
</reference>
<protein>
    <submittedName>
        <fullName evidence="3">Uncharacterized protein</fullName>
    </submittedName>
</protein>
<evidence type="ECO:0000313" key="4">
    <source>
        <dbReference type="Proteomes" id="UP001215598"/>
    </source>
</evidence>
<dbReference type="EMBL" id="JARKIB010000032">
    <property type="protein sequence ID" value="KAJ7762626.1"/>
    <property type="molecule type" value="Genomic_DNA"/>
</dbReference>
<evidence type="ECO:0000256" key="2">
    <source>
        <dbReference type="SAM" id="Phobius"/>
    </source>
</evidence>
<keyword evidence="2" id="KW-1133">Transmembrane helix</keyword>
<accession>A0AAD7NJB3</accession>